<dbReference type="SUPFAM" id="SSF51735">
    <property type="entry name" value="NAD(P)-binding Rossmann-fold domains"/>
    <property type="match status" value="1"/>
</dbReference>
<dbReference type="PANTHER" id="PTHR21089">
    <property type="entry name" value="SHIKIMATE DEHYDROGENASE"/>
    <property type="match status" value="1"/>
</dbReference>
<evidence type="ECO:0000313" key="7">
    <source>
        <dbReference type="EMBL" id="MCG2624639.1"/>
    </source>
</evidence>
<organism evidence="7 8">
    <name type="scientific">Arthrobacter hankyongi</name>
    <dbReference type="NCBI Taxonomy" id="2904801"/>
    <lineage>
        <taxon>Bacteria</taxon>
        <taxon>Bacillati</taxon>
        <taxon>Actinomycetota</taxon>
        <taxon>Actinomycetes</taxon>
        <taxon>Micrococcales</taxon>
        <taxon>Micrococcaceae</taxon>
        <taxon>Arthrobacter</taxon>
    </lineage>
</organism>
<dbReference type="InterPro" id="IPR006151">
    <property type="entry name" value="Shikm_DH/Glu-tRNA_Rdtase"/>
</dbReference>
<feature type="domain" description="Quinate/shikimate 5-dehydrogenase/glutamyl-tRNA reductase" evidence="5">
    <location>
        <begin position="144"/>
        <end position="218"/>
    </location>
</feature>
<dbReference type="RefSeq" id="WP_237826822.1">
    <property type="nucleotide sequence ID" value="NZ_JAKLTQ010000028.1"/>
</dbReference>
<name>A0ABS9LD66_9MICC</name>
<dbReference type="InterPro" id="IPR022893">
    <property type="entry name" value="Shikimate_DH_fam"/>
</dbReference>
<dbReference type="InterPro" id="IPR046346">
    <property type="entry name" value="Aminoacid_DH-like_N_sf"/>
</dbReference>
<gene>
    <name evidence="7" type="ORF">LVY72_22375</name>
</gene>
<evidence type="ECO:0000256" key="2">
    <source>
        <dbReference type="ARBA" id="ARBA00012962"/>
    </source>
</evidence>
<keyword evidence="8" id="KW-1185">Reference proteome</keyword>
<dbReference type="InterPro" id="IPR013708">
    <property type="entry name" value="Shikimate_DH-bd_N"/>
</dbReference>
<keyword evidence="3" id="KW-0057">Aromatic amino acid biosynthesis</keyword>
<comment type="caution">
    <text evidence="7">The sequence shown here is derived from an EMBL/GenBank/DDBJ whole genome shotgun (WGS) entry which is preliminary data.</text>
</comment>
<dbReference type="SUPFAM" id="SSF53223">
    <property type="entry name" value="Aminoacid dehydrogenase-like, N-terminal domain"/>
    <property type="match status" value="1"/>
</dbReference>
<evidence type="ECO:0000259" key="5">
    <source>
        <dbReference type="Pfam" id="PF01488"/>
    </source>
</evidence>
<protein>
    <recommendedName>
        <fullName evidence="2">shikimate dehydrogenase (NADP(+))</fullName>
        <ecNumber evidence="2">1.1.1.25</ecNumber>
    </recommendedName>
</protein>
<comment type="pathway">
    <text evidence="1">Metabolic intermediate biosynthesis; chorismate biosynthesis; chorismate from D-erythrose 4-phosphate and phosphoenolpyruvate: step 4/7.</text>
</comment>
<sequence length="311" mass="31483">MQLTDARAGDVAGSPDRPARRAAVLGHPIGHSKSPALHRAAYASLGFDCSYEAIDLTEPEVAGLIAEIRAAGAGTPDWAGLSVTMPLKTALVSQMDEVSALVRRLGVLNTVVVSRGGDGAVRLTGHNTDVAGIVGALRHAGAPAHAGAVILGAGGTAAAAVAALAELGAASAILCLRQPDKAAGLVELAAGFGLPCQVLPLQQAAGCLEAADVVVSTLPPRAADPLAEELAQHDAGTGQAGAGRVLLDVAYDPWPSRIASVWQDRGGTIVAGIEMLIYQAVEQVRLFSGPVFRDAAAVTNVMCDAVGVPRR</sequence>
<evidence type="ECO:0000256" key="1">
    <source>
        <dbReference type="ARBA" id="ARBA00004871"/>
    </source>
</evidence>
<dbReference type="EMBL" id="JAKLTQ010000028">
    <property type="protein sequence ID" value="MCG2624639.1"/>
    <property type="molecule type" value="Genomic_DNA"/>
</dbReference>
<dbReference type="EC" id="1.1.1.25" evidence="2"/>
<dbReference type="InterPro" id="IPR036291">
    <property type="entry name" value="NAD(P)-bd_dom_sf"/>
</dbReference>
<reference evidence="7" key="1">
    <citation type="submission" date="2022-01" db="EMBL/GenBank/DDBJ databases">
        <authorList>
            <person name="Jo J.-H."/>
            <person name="Im W.-T."/>
        </authorList>
    </citation>
    <scope>NUCLEOTIDE SEQUENCE</scope>
    <source>
        <strain evidence="7">I2-34</strain>
    </source>
</reference>
<dbReference type="GO" id="GO:0004764">
    <property type="term" value="F:shikimate 3-dehydrogenase (NADP+) activity"/>
    <property type="evidence" value="ECO:0007669"/>
    <property type="project" value="UniProtKB-EC"/>
</dbReference>
<dbReference type="NCBIfam" id="NF001311">
    <property type="entry name" value="PRK00258.1-3"/>
    <property type="match status" value="1"/>
</dbReference>
<dbReference type="Pfam" id="PF08501">
    <property type="entry name" value="Shikimate_dh_N"/>
    <property type="match status" value="1"/>
</dbReference>
<keyword evidence="3" id="KW-0028">Amino-acid biosynthesis</keyword>
<accession>A0ABS9LD66</accession>
<feature type="domain" description="Shikimate dehydrogenase substrate binding N-terminal" evidence="6">
    <location>
        <begin position="24"/>
        <end position="111"/>
    </location>
</feature>
<dbReference type="Gene3D" id="3.40.50.10860">
    <property type="entry name" value="Leucine Dehydrogenase, chain A, domain 1"/>
    <property type="match status" value="1"/>
</dbReference>
<dbReference type="Proteomes" id="UP001165368">
    <property type="component" value="Unassembled WGS sequence"/>
</dbReference>
<evidence type="ECO:0000259" key="6">
    <source>
        <dbReference type="Pfam" id="PF08501"/>
    </source>
</evidence>
<evidence type="ECO:0000313" key="8">
    <source>
        <dbReference type="Proteomes" id="UP001165368"/>
    </source>
</evidence>
<evidence type="ECO:0000256" key="4">
    <source>
        <dbReference type="ARBA" id="ARBA00049442"/>
    </source>
</evidence>
<dbReference type="PANTHER" id="PTHR21089:SF1">
    <property type="entry name" value="BIFUNCTIONAL 3-DEHYDROQUINATE DEHYDRATASE_SHIKIMATE DEHYDROGENASE, CHLOROPLASTIC"/>
    <property type="match status" value="1"/>
</dbReference>
<dbReference type="Gene3D" id="3.40.50.720">
    <property type="entry name" value="NAD(P)-binding Rossmann-like Domain"/>
    <property type="match status" value="1"/>
</dbReference>
<keyword evidence="7" id="KW-0560">Oxidoreductase</keyword>
<evidence type="ECO:0000256" key="3">
    <source>
        <dbReference type="ARBA" id="ARBA00023141"/>
    </source>
</evidence>
<comment type="catalytic activity">
    <reaction evidence="4">
        <text>shikimate + NADP(+) = 3-dehydroshikimate + NADPH + H(+)</text>
        <dbReference type="Rhea" id="RHEA:17737"/>
        <dbReference type="ChEBI" id="CHEBI:15378"/>
        <dbReference type="ChEBI" id="CHEBI:16630"/>
        <dbReference type="ChEBI" id="CHEBI:36208"/>
        <dbReference type="ChEBI" id="CHEBI:57783"/>
        <dbReference type="ChEBI" id="CHEBI:58349"/>
        <dbReference type="EC" id="1.1.1.25"/>
    </reaction>
</comment>
<proteinExistence type="predicted"/>
<dbReference type="Pfam" id="PF01488">
    <property type="entry name" value="Shikimate_DH"/>
    <property type="match status" value="1"/>
</dbReference>